<dbReference type="EMBL" id="JARAOO010000008">
    <property type="protein sequence ID" value="KAJ7960427.1"/>
    <property type="molecule type" value="Genomic_DNA"/>
</dbReference>
<sequence>MIITMEVTKFINMPIRSGQFQQNIGQQQSNFKATQSTMVDSHLSSNVITDNGSAEASVSSSYEGTLEELESFCREGKVKEAIEVLRLLEKKYIHVDLPRCLLLMQAIGEAKSLEEAKIVHEHVMQSLSPLKVSTYNKILEMYSKCGSMDDAFTVFHNMPERNLTTWDTIVTWLAKNGLAEDCIDLFTEFKKNGLKPDGQMFIGVFYACSMLGDIEEGMLHFKSMTDDYGIIPSLDHYVSIVDMLGSVGHLDEAFRFIEKMPLEPSVDVWETLMNLCRVHGYLELGNHCAEVVALLDPSRLNEQSQAGLVPVKASDLAKWKEKKLASENLLEVKSRVHEYRAGDTSRPENNKLYDLLRGMKAQMKEAGYIPQTRFVLHDIDQEGKEEALLSHSERLAVSYGLLNSTARSTIRVIKNLRVCVDCHNALKIISKLVGREFIIRDAKRFHHFKDGLCSCRDYW</sequence>
<feature type="repeat" description="PPR" evidence="6">
    <location>
        <begin position="131"/>
        <end position="165"/>
    </location>
</feature>
<keyword evidence="4" id="KW-0809">Transit peptide</keyword>
<dbReference type="PANTHER" id="PTHR47926">
    <property type="entry name" value="PENTATRICOPEPTIDE REPEAT-CONTAINING PROTEIN"/>
    <property type="match status" value="1"/>
</dbReference>
<dbReference type="InterPro" id="IPR032867">
    <property type="entry name" value="DYW_dom"/>
</dbReference>
<evidence type="ECO:0000256" key="2">
    <source>
        <dbReference type="ARBA" id="ARBA00006643"/>
    </source>
</evidence>
<dbReference type="AlphaFoldDB" id="A0AAD7LM08"/>
<evidence type="ECO:0000256" key="4">
    <source>
        <dbReference type="ARBA" id="ARBA00022946"/>
    </source>
</evidence>
<dbReference type="KEGG" id="qsa:O6P43_020872"/>
<comment type="similarity">
    <text evidence="2">Belongs to the PPR family. PCMP-H subfamily.</text>
</comment>
<dbReference type="PANTHER" id="PTHR47926:SF388">
    <property type="entry name" value="DYW DOMAIN-CONTAINING PROTEIN"/>
    <property type="match status" value="1"/>
</dbReference>
<dbReference type="FunFam" id="1.25.40.10:FF:000503">
    <property type="entry name" value="Pentatricopeptide repeat-containing protein, mitochondrial"/>
    <property type="match status" value="1"/>
</dbReference>
<evidence type="ECO:0000256" key="5">
    <source>
        <dbReference type="ARBA" id="ARBA00023128"/>
    </source>
</evidence>
<evidence type="ECO:0000313" key="8">
    <source>
        <dbReference type="EMBL" id="KAJ7960427.1"/>
    </source>
</evidence>
<dbReference type="Pfam" id="PF01535">
    <property type="entry name" value="PPR"/>
    <property type="match status" value="4"/>
</dbReference>
<organism evidence="8 9">
    <name type="scientific">Quillaja saponaria</name>
    <name type="common">Soap bark tree</name>
    <dbReference type="NCBI Taxonomy" id="32244"/>
    <lineage>
        <taxon>Eukaryota</taxon>
        <taxon>Viridiplantae</taxon>
        <taxon>Streptophyta</taxon>
        <taxon>Embryophyta</taxon>
        <taxon>Tracheophyta</taxon>
        <taxon>Spermatophyta</taxon>
        <taxon>Magnoliopsida</taxon>
        <taxon>eudicotyledons</taxon>
        <taxon>Gunneridae</taxon>
        <taxon>Pentapetalae</taxon>
        <taxon>rosids</taxon>
        <taxon>fabids</taxon>
        <taxon>Fabales</taxon>
        <taxon>Quillajaceae</taxon>
        <taxon>Quillaja</taxon>
    </lineage>
</organism>
<dbReference type="GO" id="GO:0005739">
    <property type="term" value="C:mitochondrion"/>
    <property type="evidence" value="ECO:0007669"/>
    <property type="project" value="UniProtKB-SubCell"/>
</dbReference>
<dbReference type="InterPro" id="IPR011990">
    <property type="entry name" value="TPR-like_helical_dom_sf"/>
</dbReference>
<evidence type="ECO:0000256" key="1">
    <source>
        <dbReference type="ARBA" id="ARBA00004173"/>
    </source>
</evidence>
<comment type="caution">
    <text evidence="8">The sequence shown here is derived from an EMBL/GenBank/DDBJ whole genome shotgun (WGS) entry which is preliminary data.</text>
</comment>
<dbReference type="GO" id="GO:0008270">
    <property type="term" value="F:zinc ion binding"/>
    <property type="evidence" value="ECO:0007669"/>
    <property type="project" value="InterPro"/>
</dbReference>
<comment type="subcellular location">
    <subcellularLocation>
        <location evidence="1">Mitochondrion</location>
    </subcellularLocation>
</comment>
<feature type="domain" description="DYW" evidence="7">
    <location>
        <begin position="367"/>
        <end position="459"/>
    </location>
</feature>
<dbReference type="Gene3D" id="1.25.40.10">
    <property type="entry name" value="Tetratricopeptide repeat domain"/>
    <property type="match status" value="2"/>
</dbReference>
<dbReference type="GO" id="GO:0003723">
    <property type="term" value="F:RNA binding"/>
    <property type="evidence" value="ECO:0007669"/>
    <property type="project" value="InterPro"/>
</dbReference>
<dbReference type="InterPro" id="IPR002885">
    <property type="entry name" value="PPR_rpt"/>
</dbReference>
<accession>A0AAD7LM08</accession>
<gene>
    <name evidence="8" type="ORF">O6P43_020872</name>
</gene>
<dbReference type="PROSITE" id="PS51375">
    <property type="entry name" value="PPR"/>
    <property type="match status" value="1"/>
</dbReference>
<dbReference type="Pfam" id="PF14432">
    <property type="entry name" value="DYW_deaminase"/>
    <property type="match status" value="1"/>
</dbReference>
<keyword evidence="9" id="KW-1185">Reference proteome</keyword>
<reference evidence="8" key="1">
    <citation type="journal article" date="2023" name="Science">
        <title>Elucidation of the pathway for biosynthesis of saponin adjuvants from the soapbark tree.</title>
        <authorList>
            <person name="Reed J."/>
            <person name="Orme A."/>
            <person name="El-Demerdash A."/>
            <person name="Owen C."/>
            <person name="Martin L.B.B."/>
            <person name="Misra R.C."/>
            <person name="Kikuchi S."/>
            <person name="Rejzek M."/>
            <person name="Martin A.C."/>
            <person name="Harkess A."/>
            <person name="Leebens-Mack J."/>
            <person name="Louveau T."/>
            <person name="Stephenson M.J."/>
            <person name="Osbourn A."/>
        </authorList>
    </citation>
    <scope>NUCLEOTIDE SEQUENCE</scope>
    <source>
        <strain evidence="8">S10</strain>
    </source>
</reference>
<evidence type="ECO:0000256" key="6">
    <source>
        <dbReference type="PROSITE-ProRule" id="PRU00708"/>
    </source>
</evidence>
<evidence type="ECO:0000313" key="9">
    <source>
        <dbReference type="Proteomes" id="UP001163823"/>
    </source>
</evidence>
<dbReference type="GO" id="GO:0009451">
    <property type="term" value="P:RNA modification"/>
    <property type="evidence" value="ECO:0007669"/>
    <property type="project" value="InterPro"/>
</dbReference>
<dbReference type="Proteomes" id="UP001163823">
    <property type="component" value="Chromosome 8"/>
</dbReference>
<name>A0AAD7LM08_QUISA</name>
<evidence type="ECO:0000256" key="3">
    <source>
        <dbReference type="ARBA" id="ARBA00022737"/>
    </source>
</evidence>
<protein>
    <submittedName>
        <fullName evidence="8">Pentatricopeptide repeat-containing protein</fullName>
    </submittedName>
</protein>
<proteinExistence type="inferred from homology"/>
<keyword evidence="5" id="KW-0496">Mitochondrion</keyword>
<keyword evidence="3" id="KW-0677">Repeat</keyword>
<dbReference type="InterPro" id="IPR046960">
    <property type="entry name" value="PPR_At4g14850-like_plant"/>
</dbReference>
<evidence type="ECO:0000259" key="7">
    <source>
        <dbReference type="Pfam" id="PF14432"/>
    </source>
</evidence>
<dbReference type="NCBIfam" id="TIGR00756">
    <property type="entry name" value="PPR"/>
    <property type="match status" value="2"/>
</dbReference>